<dbReference type="InterPro" id="IPR015797">
    <property type="entry name" value="NUDIX_hydrolase-like_dom_sf"/>
</dbReference>
<dbReference type="PROSITE" id="PS51462">
    <property type="entry name" value="NUDIX"/>
    <property type="match status" value="1"/>
</dbReference>
<evidence type="ECO:0000256" key="1">
    <source>
        <dbReference type="ARBA" id="ARBA00001946"/>
    </source>
</evidence>
<evidence type="ECO:0000256" key="6">
    <source>
        <dbReference type="ARBA" id="ARBA00022801"/>
    </source>
</evidence>
<dbReference type="InterPro" id="IPR000086">
    <property type="entry name" value="NUDIX_hydrolase_dom"/>
</dbReference>
<dbReference type="OrthoDB" id="5292471at2"/>
<name>A0A1Y5SK71_9RHOB</name>
<evidence type="ECO:0000313" key="16">
    <source>
        <dbReference type="EMBL" id="SLN42051.1"/>
    </source>
</evidence>
<dbReference type="Gene3D" id="3.90.79.10">
    <property type="entry name" value="Nucleoside Triphosphate Pyrophosphohydrolase"/>
    <property type="match status" value="1"/>
</dbReference>
<evidence type="ECO:0000256" key="8">
    <source>
        <dbReference type="ARBA" id="ARBA00025164"/>
    </source>
</evidence>
<dbReference type="CDD" id="cd24155">
    <property type="entry name" value="NUDIX_ADPRase"/>
    <property type="match status" value="1"/>
</dbReference>
<dbReference type="GO" id="GO:0006753">
    <property type="term" value="P:nucleoside phosphate metabolic process"/>
    <property type="evidence" value="ECO:0007669"/>
    <property type="project" value="TreeGrafter"/>
</dbReference>
<evidence type="ECO:0000256" key="11">
    <source>
        <dbReference type="ARBA" id="ARBA00033056"/>
    </source>
</evidence>
<evidence type="ECO:0000256" key="7">
    <source>
        <dbReference type="ARBA" id="ARBA00022842"/>
    </source>
</evidence>
<feature type="domain" description="Nudix hydrolase" evidence="15">
    <location>
        <begin position="133"/>
        <end position="273"/>
    </location>
</feature>
<evidence type="ECO:0000256" key="5">
    <source>
        <dbReference type="ARBA" id="ARBA00022723"/>
    </source>
</evidence>
<reference evidence="16 17" key="1">
    <citation type="submission" date="2017-03" db="EMBL/GenBank/DDBJ databases">
        <authorList>
            <person name="Afonso C.L."/>
            <person name="Miller P.J."/>
            <person name="Scott M.A."/>
            <person name="Spackman E."/>
            <person name="Goraichik I."/>
            <person name="Dimitrov K.M."/>
            <person name="Suarez D.L."/>
            <person name="Swayne D.E."/>
        </authorList>
    </citation>
    <scope>NUCLEOTIDE SEQUENCE [LARGE SCALE GENOMIC DNA]</scope>
    <source>
        <strain evidence="16 17">CECT 8620</strain>
    </source>
</reference>
<dbReference type="PANTHER" id="PTHR11839">
    <property type="entry name" value="UDP/ADP-SUGAR PYROPHOSPHATASE"/>
    <property type="match status" value="1"/>
</dbReference>
<evidence type="ECO:0000256" key="12">
    <source>
        <dbReference type="ARBA" id="ARBA00049546"/>
    </source>
</evidence>
<evidence type="ECO:0000256" key="14">
    <source>
        <dbReference type="PIRSR" id="PIRSR604385-3"/>
    </source>
</evidence>
<dbReference type="GO" id="GO:0019144">
    <property type="term" value="F:ADP-sugar diphosphatase activity"/>
    <property type="evidence" value="ECO:0007669"/>
    <property type="project" value="TreeGrafter"/>
</dbReference>
<feature type="binding site" evidence="13">
    <location>
        <position position="244"/>
    </location>
    <ligand>
        <name>Mg(2+)</name>
        <dbReference type="ChEBI" id="CHEBI:18420"/>
        <label>1</label>
    </ligand>
</feature>
<feature type="binding site" evidence="13">
    <location>
        <position position="175"/>
    </location>
    <ligand>
        <name>Mg(2+)</name>
        <dbReference type="ChEBI" id="CHEBI:18420"/>
        <label>1</label>
    </ligand>
</feature>
<feature type="short sequence motif" description="Nudix box" evidence="14">
    <location>
        <begin position="176"/>
        <end position="198"/>
    </location>
</feature>
<comment type="catalytic activity">
    <reaction evidence="12">
        <text>ADP-D-ribose + H2O = D-ribose 5-phosphate + AMP + 2 H(+)</text>
        <dbReference type="Rhea" id="RHEA:10412"/>
        <dbReference type="ChEBI" id="CHEBI:15377"/>
        <dbReference type="ChEBI" id="CHEBI:15378"/>
        <dbReference type="ChEBI" id="CHEBI:57967"/>
        <dbReference type="ChEBI" id="CHEBI:78346"/>
        <dbReference type="ChEBI" id="CHEBI:456215"/>
        <dbReference type="EC" id="3.6.1.13"/>
    </reaction>
</comment>
<keyword evidence="6 16" id="KW-0378">Hydrolase</keyword>
<evidence type="ECO:0000256" key="9">
    <source>
        <dbReference type="ARBA" id="ARBA00030162"/>
    </source>
</evidence>
<comment type="similarity">
    <text evidence="2">Belongs to the Nudix hydrolase family. NudF subfamily.</text>
</comment>
<dbReference type="AlphaFoldDB" id="A0A1Y5SK71"/>
<comment type="cofactor">
    <cofactor evidence="1 13">
        <name>Mg(2+)</name>
        <dbReference type="ChEBI" id="CHEBI:18420"/>
    </cofactor>
</comment>
<dbReference type="EMBL" id="FWFS01000005">
    <property type="protein sequence ID" value="SLN42051.1"/>
    <property type="molecule type" value="Genomic_DNA"/>
</dbReference>
<organism evidence="16 17">
    <name type="scientific">Aquimixticola soesokkakensis</name>
    <dbReference type="NCBI Taxonomy" id="1519096"/>
    <lineage>
        <taxon>Bacteria</taxon>
        <taxon>Pseudomonadati</taxon>
        <taxon>Pseudomonadota</taxon>
        <taxon>Alphaproteobacteria</taxon>
        <taxon>Rhodobacterales</taxon>
        <taxon>Paracoccaceae</taxon>
        <taxon>Aquimixticola</taxon>
    </lineage>
</organism>
<evidence type="ECO:0000313" key="17">
    <source>
        <dbReference type="Proteomes" id="UP000193862"/>
    </source>
</evidence>
<evidence type="ECO:0000256" key="3">
    <source>
        <dbReference type="ARBA" id="ARBA00012453"/>
    </source>
</evidence>
<feature type="binding site" evidence="13">
    <location>
        <position position="191"/>
    </location>
    <ligand>
        <name>Mg(2+)</name>
        <dbReference type="ChEBI" id="CHEBI:18420"/>
        <label>1</label>
    </ligand>
</feature>
<proteinExistence type="inferred from homology"/>
<dbReference type="GO" id="GO:0047631">
    <property type="term" value="F:ADP-ribose diphosphatase activity"/>
    <property type="evidence" value="ECO:0007669"/>
    <property type="project" value="UniProtKB-EC"/>
</dbReference>
<dbReference type="GO" id="GO:0005829">
    <property type="term" value="C:cytosol"/>
    <property type="evidence" value="ECO:0007669"/>
    <property type="project" value="TreeGrafter"/>
</dbReference>
<dbReference type="NCBIfam" id="TIGR00052">
    <property type="entry name" value="nudix-type nucleoside diphosphatase, YffH/AdpP family"/>
    <property type="match status" value="1"/>
</dbReference>
<dbReference type="InterPro" id="IPR004385">
    <property type="entry name" value="NDP_pyrophosphatase"/>
</dbReference>
<sequence length="288" mass="31791">MALKEMLRGALRAGGLAPDRCEAALAYLCAVIGPDTRLELMRAAVPELMLCFDTLTVEQARAQLPKILLRAQCRLHAGQNRPSRWSQAQGRDTIDVAVARMPYNAFFAVREDDLTHPRFDGTRSALINRAAFMMGDAVSVMPYDPLRDRVLLVEQFRFAPYARGDAFPWVIEPVAGRIDLGETPEEAARRECVEEAGLALQELVACGQFYPSPGGVSEFMYSFVACVALPDDLAGFGGLESEDEDIRTLLLSFDALMEMVDTGAVQNGVLLASALWLARHRDRLRRAV</sequence>
<evidence type="ECO:0000256" key="10">
    <source>
        <dbReference type="ARBA" id="ARBA00030308"/>
    </source>
</evidence>
<dbReference type="PANTHER" id="PTHR11839:SF5">
    <property type="entry name" value="ADP-RIBOSE PYROPHOSPHATASE"/>
    <property type="match status" value="1"/>
</dbReference>
<keyword evidence="5 13" id="KW-0479">Metal-binding</keyword>
<keyword evidence="7 13" id="KW-0460">Magnesium</keyword>
<evidence type="ECO:0000256" key="4">
    <source>
        <dbReference type="ARBA" id="ARBA00013297"/>
    </source>
</evidence>
<feature type="binding site" evidence="13">
    <location>
        <position position="195"/>
    </location>
    <ligand>
        <name>Mg(2+)</name>
        <dbReference type="ChEBI" id="CHEBI:18420"/>
        <label>1</label>
    </ligand>
</feature>
<keyword evidence="17" id="KW-1185">Reference proteome</keyword>
<gene>
    <name evidence="16" type="primary">nudF</name>
    <name evidence="16" type="ORF">AQS8620_01662</name>
</gene>
<evidence type="ECO:0000256" key="13">
    <source>
        <dbReference type="PIRSR" id="PIRSR604385-2"/>
    </source>
</evidence>
<dbReference type="Pfam" id="PF00293">
    <property type="entry name" value="NUDIX"/>
    <property type="match status" value="1"/>
</dbReference>
<dbReference type="Proteomes" id="UP000193862">
    <property type="component" value="Unassembled WGS sequence"/>
</dbReference>
<evidence type="ECO:0000259" key="15">
    <source>
        <dbReference type="PROSITE" id="PS51462"/>
    </source>
</evidence>
<comment type="function">
    <text evidence="8">Acts on ADP-mannose and ADP-glucose as well as ADP-ribose. Prevents glycogen biosynthesis. The reaction catalyzed by this enzyme is a limiting step of the gluconeogenic process.</text>
</comment>
<dbReference type="EC" id="3.6.1.13" evidence="3"/>
<dbReference type="GO" id="GO:0019693">
    <property type="term" value="P:ribose phosphate metabolic process"/>
    <property type="evidence" value="ECO:0007669"/>
    <property type="project" value="TreeGrafter"/>
</dbReference>
<dbReference type="RefSeq" id="WP_085836360.1">
    <property type="nucleotide sequence ID" value="NZ_FWFS01000005.1"/>
</dbReference>
<dbReference type="SUPFAM" id="SSF55811">
    <property type="entry name" value="Nudix"/>
    <property type="match status" value="1"/>
</dbReference>
<dbReference type="GO" id="GO:0046872">
    <property type="term" value="F:metal ion binding"/>
    <property type="evidence" value="ECO:0007669"/>
    <property type="project" value="UniProtKB-KW"/>
</dbReference>
<evidence type="ECO:0000256" key="2">
    <source>
        <dbReference type="ARBA" id="ARBA00007482"/>
    </source>
</evidence>
<accession>A0A1Y5SK71</accession>
<protein>
    <recommendedName>
        <fullName evidence="4">ADP-ribose pyrophosphatase</fullName>
        <ecNumber evidence="3">3.6.1.13</ecNumber>
    </recommendedName>
    <alternativeName>
        <fullName evidence="9">ADP-ribose diphosphatase</fullName>
    </alternativeName>
    <alternativeName>
        <fullName evidence="11">ADP-ribose phosphohydrolase</fullName>
    </alternativeName>
    <alternativeName>
        <fullName evidence="10">Adenosine diphosphoribose pyrophosphatase</fullName>
    </alternativeName>
</protein>